<dbReference type="Proteomes" id="UP000193719">
    <property type="component" value="Unassembled WGS sequence"/>
</dbReference>
<proteinExistence type="predicted"/>
<dbReference type="OrthoDB" id="10400477at2759"/>
<dbReference type="AlphaFoldDB" id="A0A1Y1UQT8"/>
<accession>A0A1Y1UQT8</accession>
<evidence type="ECO:0000313" key="1">
    <source>
        <dbReference type="EMBL" id="ORX40411.1"/>
    </source>
</evidence>
<organism evidence="1 2">
    <name type="scientific">Piromyces finnis</name>
    <dbReference type="NCBI Taxonomy" id="1754191"/>
    <lineage>
        <taxon>Eukaryota</taxon>
        <taxon>Fungi</taxon>
        <taxon>Fungi incertae sedis</taxon>
        <taxon>Chytridiomycota</taxon>
        <taxon>Chytridiomycota incertae sedis</taxon>
        <taxon>Neocallimastigomycetes</taxon>
        <taxon>Neocallimastigales</taxon>
        <taxon>Neocallimastigaceae</taxon>
        <taxon>Piromyces</taxon>
    </lineage>
</organism>
<reference evidence="1 2" key="2">
    <citation type="submission" date="2016-08" db="EMBL/GenBank/DDBJ databases">
        <title>Pervasive Adenine N6-methylation of Active Genes in Fungi.</title>
        <authorList>
            <consortium name="DOE Joint Genome Institute"/>
            <person name="Mondo S.J."/>
            <person name="Dannebaum R.O."/>
            <person name="Kuo R.C."/>
            <person name="Labutti K."/>
            <person name="Haridas S."/>
            <person name="Kuo A."/>
            <person name="Salamov A."/>
            <person name="Ahrendt S.R."/>
            <person name="Lipzen A."/>
            <person name="Sullivan W."/>
            <person name="Andreopoulos W.B."/>
            <person name="Clum A."/>
            <person name="Lindquist E."/>
            <person name="Daum C."/>
            <person name="Ramamoorthy G.K."/>
            <person name="Gryganskyi A."/>
            <person name="Culley D."/>
            <person name="Magnuson J.K."/>
            <person name="James T.Y."/>
            <person name="O'Malley M.A."/>
            <person name="Stajich J.E."/>
            <person name="Spatafora J.W."/>
            <person name="Visel A."/>
            <person name="Grigoriev I.V."/>
        </authorList>
    </citation>
    <scope>NUCLEOTIDE SEQUENCE [LARGE SCALE GENOMIC DNA]</scope>
    <source>
        <strain evidence="2">finn</strain>
    </source>
</reference>
<dbReference type="EMBL" id="MCFH01000094">
    <property type="protein sequence ID" value="ORX40411.1"/>
    <property type="molecule type" value="Genomic_DNA"/>
</dbReference>
<reference evidence="1 2" key="1">
    <citation type="submission" date="2016-08" db="EMBL/GenBank/DDBJ databases">
        <title>Genomes of anaerobic fungi encode conserved fungal cellulosomes for biomass hydrolysis.</title>
        <authorList>
            <consortium name="DOE Joint Genome Institute"/>
            <person name="Haitjema C.H."/>
            <person name="Gilmore S.P."/>
            <person name="Henske J.K."/>
            <person name="Solomon K.V."/>
            <person name="De Groot R."/>
            <person name="Kuo A."/>
            <person name="Mondo S.J."/>
            <person name="Salamov A.A."/>
            <person name="Labutti K."/>
            <person name="Zhao Z."/>
            <person name="Chiniquy J."/>
            <person name="Barry K."/>
            <person name="Brewer H.M."/>
            <person name="Purvine S.O."/>
            <person name="Wright A.T."/>
            <person name="Boxma B."/>
            <person name="Van Alen T."/>
            <person name="Hackstein J.H."/>
            <person name="Baker S.E."/>
            <person name="Grigoriev I.V."/>
            <person name="O'Malley M.A."/>
        </authorList>
    </citation>
    <scope>NUCLEOTIDE SEQUENCE [LARGE SCALE GENOMIC DNA]</scope>
    <source>
        <strain evidence="2">finn</strain>
    </source>
</reference>
<keyword evidence="2" id="KW-1185">Reference proteome</keyword>
<evidence type="ECO:0000313" key="2">
    <source>
        <dbReference type="Proteomes" id="UP000193719"/>
    </source>
</evidence>
<name>A0A1Y1UQT8_9FUNG</name>
<protein>
    <submittedName>
        <fullName evidence="1">Uncharacterized protein</fullName>
    </submittedName>
</protein>
<gene>
    <name evidence="1" type="ORF">BCR36DRAFT_416903</name>
</gene>
<sequence length="684" mass="81297">MNNLNIFDAYSLALQEDKNSIYSKIGINVILHDKKFSKNSIQWCNYSIPSHLYIAIDKLNNENIVKNIDIKKEPSIQVNRDVEHIDYKLYNIGEKIYAISMNSDIIRSYFPGQLFLQLSENGKEIIYNYINIVPNSYRNGDIININQSFEMELDQKMNNELSKKYGFSVDPSILLKQYEHHPNPEIAFIGKELYHYIKDSIQYRIRFSLDSLVKLQLFEVNTQDIYKFKNENLLDNFNSTSSYCQSNNNNNNLDNIYGSSNMPNRKNKRCYDDMNEDINSIHNDILKLMNQFQDQENEEIDENETKNMYDINYLSKKTRSRNTTYVLVFEWKYPPETFQKIPLWNNRLKRKAYLCHDWTKNESATHSSRHFIFGTKACLTSMYYSILKKVQRLAKVIKTNNLIFEPNIIKHRIFPKPFLKERHFSSSPTPIFDKNELKTKTIQNLRQIVFKYDLYDEIDMDLGSDSIIRDLLLFDVKNHDQKDFDLDVYHEIATSIYSEQSHIPDKNSYYCYFNNMNDQAIQSMFIIPDPTFKVLQNYGFNFEQQMPYGLFKIKLEKYPPCFQNFLWNHIKQPEILINYFNEMVPVEVQWNYQIPDFLISIVKEGDKIYSTLNVSTFTQHNTNPDIYWCFCQRRMLTTDYYHHCQKCGICYDINYWHCDGCQKCSIGQNVGICNFCGKARGFNH</sequence>
<comment type="caution">
    <text evidence="1">The sequence shown here is derived from an EMBL/GenBank/DDBJ whole genome shotgun (WGS) entry which is preliminary data.</text>
</comment>